<dbReference type="PANTHER" id="PTHR43658">
    <property type="entry name" value="SHORT-CHAIN DEHYDROGENASE/REDUCTASE"/>
    <property type="match status" value="1"/>
</dbReference>
<keyword evidence="1" id="KW-0560">Oxidoreductase</keyword>
<dbReference type="PRINTS" id="PR00081">
    <property type="entry name" value="GDHRDH"/>
</dbReference>
<dbReference type="Pfam" id="PF00106">
    <property type="entry name" value="adh_short"/>
    <property type="match status" value="1"/>
</dbReference>
<dbReference type="InterPro" id="IPR020904">
    <property type="entry name" value="Sc_DH/Rdtase_CS"/>
</dbReference>
<evidence type="ECO:0000313" key="5">
    <source>
        <dbReference type="Proteomes" id="UP000219621"/>
    </source>
</evidence>
<dbReference type="SUPFAM" id="SSF51735">
    <property type="entry name" value="NAD(P)-binding Rossmann-fold domains"/>
    <property type="match status" value="1"/>
</dbReference>
<protein>
    <submittedName>
        <fullName evidence="4">NADP-dependent 3-hydroxy acid dehydrogenase YdfG</fullName>
    </submittedName>
</protein>
<evidence type="ECO:0000313" key="4">
    <source>
        <dbReference type="EMBL" id="SOD99905.1"/>
    </source>
</evidence>
<dbReference type="PANTHER" id="PTHR43658:SF8">
    <property type="entry name" value="17-BETA-HYDROXYSTEROID DEHYDROGENASE 14-RELATED"/>
    <property type="match status" value="1"/>
</dbReference>
<dbReference type="EMBL" id="OCNJ01000010">
    <property type="protein sequence ID" value="SOD99905.1"/>
    <property type="molecule type" value="Genomic_DNA"/>
</dbReference>
<evidence type="ECO:0000259" key="3">
    <source>
        <dbReference type="SMART" id="SM00822"/>
    </source>
</evidence>
<evidence type="ECO:0000256" key="1">
    <source>
        <dbReference type="ARBA" id="ARBA00023002"/>
    </source>
</evidence>
<keyword evidence="5" id="KW-1185">Reference proteome</keyword>
<dbReference type="RefSeq" id="WP_097280926.1">
    <property type="nucleotide sequence ID" value="NZ_OCNJ01000010.1"/>
</dbReference>
<dbReference type="InterPro" id="IPR036291">
    <property type="entry name" value="NAD(P)-bd_dom_sf"/>
</dbReference>
<dbReference type="Proteomes" id="UP000219621">
    <property type="component" value="Unassembled WGS sequence"/>
</dbReference>
<name>A0A286GWI7_9PROT</name>
<proteinExistence type="inferred from homology"/>
<dbReference type="SMART" id="SM00822">
    <property type="entry name" value="PKS_KR"/>
    <property type="match status" value="1"/>
</dbReference>
<dbReference type="GO" id="GO:0016491">
    <property type="term" value="F:oxidoreductase activity"/>
    <property type="evidence" value="ECO:0007669"/>
    <property type="project" value="UniProtKB-KW"/>
</dbReference>
<dbReference type="PROSITE" id="PS00061">
    <property type="entry name" value="ADH_SHORT"/>
    <property type="match status" value="1"/>
</dbReference>
<reference evidence="5" key="1">
    <citation type="submission" date="2017-09" db="EMBL/GenBank/DDBJ databases">
        <authorList>
            <person name="Varghese N."/>
            <person name="Submissions S."/>
        </authorList>
    </citation>
    <scope>NUCLEOTIDE SEQUENCE [LARGE SCALE GENOMIC DNA]</scope>
    <source>
        <strain evidence="5">USBA 140</strain>
    </source>
</reference>
<dbReference type="OrthoDB" id="9795647at2"/>
<feature type="domain" description="Ketoreductase" evidence="3">
    <location>
        <begin position="8"/>
        <end position="198"/>
    </location>
</feature>
<dbReference type="InterPro" id="IPR002347">
    <property type="entry name" value="SDR_fam"/>
</dbReference>
<evidence type="ECO:0000256" key="2">
    <source>
        <dbReference type="RuleBase" id="RU000363"/>
    </source>
</evidence>
<dbReference type="PRINTS" id="PR00080">
    <property type="entry name" value="SDRFAMILY"/>
</dbReference>
<dbReference type="Gene3D" id="3.40.50.720">
    <property type="entry name" value="NAD(P)-binding Rossmann-like Domain"/>
    <property type="match status" value="1"/>
</dbReference>
<dbReference type="AlphaFoldDB" id="A0A286GWI7"/>
<comment type="similarity">
    <text evidence="2">Belongs to the short-chain dehydrogenases/reductases (SDR) family.</text>
</comment>
<accession>A0A286GWI7</accession>
<sequence>MTLEDTPGIVTGAASGLGRAVAARLAAAGARVVLLDLDEDAVTHAAAALGERARPAVADVRDPAAVTAALDLCGEAFGAVRFAVNCAGVPSSAKIVSRGAAHDLDLWRRVIDINLTGTFNVMRLAAERMVANTPDPATGERGVIVNTASVAAFDGQRGQAAYAASKAAIVGLSLPVARDLQEHAVRCVAIAPGLFETPIFDAIPATGVAALQRSLLYPDRLGDPAEFADLVHHVIGNPYVNATCYRLDGGARLS</sequence>
<organism evidence="4 5">
    <name type="scientific">Caenispirillum bisanense</name>
    <dbReference type="NCBI Taxonomy" id="414052"/>
    <lineage>
        <taxon>Bacteria</taxon>
        <taxon>Pseudomonadati</taxon>
        <taxon>Pseudomonadota</taxon>
        <taxon>Alphaproteobacteria</taxon>
        <taxon>Rhodospirillales</taxon>
        <taxon>Novispirillaceae</taxon>
        <taxon>Caenispirillum</taxon>
    </lineage>
</organism>
<dbReference type="InterPro" id="IPR057326">
    <property type="entry name" value="KR_dom"/>
</dbReference>
<gene>
    <name evidence="4" type="ORF">SAMN05421508_11089</name>
</gene>